<dbReference type="PANTHER" id="PTHR13774">
    <property type="entry name" value="PHENAZINE BIOSYNTHESIS PROTEIN"/>
    <property type="match status" value="1"/>
</dbReference>
<dbReference type="OrthoDB" id="9788221at2"/>
<dbReference type="Proteomes" id="UP000199594">
    <property type="component" value="Unassembled WGS sequence"/>
</dbReference>
<sequence>MSPSPLRYALLDVFTATPLTGNPLAVFPDAEGLEAATMQAIARELNLSETIFVERQRDDRRFPVRIFTPHRELPFAGHPVVGTAHWLAARERVDRARPLMLEAPAGALRVRFEDDLVYFTTATPAELAASSLGRSDAATLFGLEAREIIADPVLASCGLPYHLVPLVSREALSRAAPADSPWAQHVLPSGVEQVYAYVEQEGEISARMFTAGPGGLYEDPATGSAAAALAGHLHARQASTARRWRIHQGADMGRPSEILVRPRPDDQGRVRIEVGGRAVIVGEGVLYPGG</sequence>
<reference evidence="3 4" key="1">
    <citation type="submission" date="2016-10" db="EMBL/GenBank/DDBJ databases">
        <authorList>
            <person name="de Groot N.N."/>
        </authorList>
    </citation>
    <scope>NUCLEOTIDE SEQUENCE [LARGE SCALE GENOMIC DNA]</scope>
    <source>
        <strain evidence="3 4">CGMCC 1.6493</strain>
    </source>
</reference>
<name>A0A1I6YQR7_9GAMM</name>
<evidence type="ECO:0000256" key="1">
    <source>
        <dbReference type="ARBA" id="ARBA00008270"/>
    </source>
</evidence>
<feature type="active site" evidence="2">
    <location>
        <position position="49"/>
    </location>
</feature>
<gene>
    <name evidence="3" type="ORF">SAMN04487956_106121</name>
</gene>
<dbReference type="GO" id="GO:0016853">
    <property type="term" value="F:isomerase activity"/>
    <property type="evidence" value="ECO:0007669"/>
    <property type="project" value="UniProtKB-KW"/>
</dbReference>
<evidence type="ECO:0000313" key="4">
    <source>
        <dbReference type="Proteomes" id="UP000199594"/>
    </source>
</evidence>
<dbReference type="SUPFAM" id="SSF54506">
    <property type="entry name" value="Diaminopimelate epimerase-like"/>
    <property type="match status" value="1"/>
</dbReference>
<dbReference type="GO" id="GO:0005737">
    <property type="term" value="C:cytoplasm"/>
    <property type="evidence" value="ECO:0007669"/>
    <property type="project" value="TreeGrafter"/>
</dbReference>
<evidence type="ECO:0000256" key="2">
    <source>
        <dbReference type="PIRSR" id="PIRSR016184-1"/>
    </source>
</evidence>
<dbReference type="Pfam" id="PF02567">
    <property type="entry name" value="PhzC-PhzF"/>
    <property type="match status" value="1"/>
</dbReference>
<dbReference type="NCBIfam" id="TIGR00654">
    <property type="entry name" value="PhzF_family"/>
    <property type="match status" value="1"/>
</dbReference>
<comment type="similarity">
    <text evidence="1">Belongs to the PhzF family.</text>
</comment>
<keyword evidence="3" id="KW-0413">Isomerase</keyword>
<proteinExistence type="inferred from homology"/>
<dbReference type="AlphaFoldDB" id="A0A1I6YQR7"/>
<evidence type="ECO:0000313" key="3">
    <source>
        <dbReference type="EMBL" id="SFT52688.1"/>
    </source>
</evidence>
<dbReference type="RefSeq" id="WP_089847757.1">
    <property type="nucleotide sequence ID" value="NZ_FPAQ01000006.1"/>
</dbReference>
<dbReference type="EMBL" id="FPAQ01000006">
    <property type="protein sequence ID" value="SFT52688.1"/>
    <property type="molecule type" value="Genomic_DNA"/>
</dbReference>
<dbReference type="PIRSF" id="PIRSF016184">
    <property type="entry name" value="PhzC_PhzF"/>
    <property type="match status" value="1"/>
</dbReference>
<accession>A0A1I6YQR7</accession>
<dbReference type="InterPro" id="IPR003719">
    <property type="entry name" value="Phenazine_PhzF-like"/>
</dbReference>
<organism evidence="3 4">
    <name type="scientific">Halomonas saccharevitans</name>
    <dbReference type="NCBI Taxonomy" id="416872"/>
    <lineage>
        <taxon>Bacteria</taxon>
        <taxon>Pseudomonadati</taxon>
        <taxon>Pseudomonadota</taxon>
        <taxon>Gammaproteobacteria</taxon>
        <taxon>Oceanospirillales</taxon>
        <taxon>Halomonadaceae</taxon>
        <taxon>Halomonas</taxon>
    </lineage>
</organism>
<dbReference type="Gene3D" id="3.10.310.10">
    <property type="entry name" value="Diaminopimelate Epimerase, Chain A, domain 1"/>
    <property type="match status" value="2"/>
</dbReference>
<dbReference type="PANTHER" id="PTHR13774:SF32">
    <property type="entry name" value="ANTISENSE-ENHANCING SEQUENCE 1"/>
    <property type="match status" value="1"/>
</dbReference>
<protein>
    <submittedName>
        <fullName evidence="3">Trans-2,3-dihydro-3-hydroxyanthranilate isomerase</fullName>
    </submittedName>
</protein>